<evidence type="ECO:0000313" key="16">
    <source>
        <dbReference type="Proteomes" id="UP000563524"/>
    </source>
</evidence>
<keyword evidence="10 13" id="KW-1133">Transmembrane helix</keyword>
<dbReference type="Proteomes" id="UP000563524">
    <property type="component" value="Unassembled WGS sequence"/>
</dbReference>
<keyword evidence="11 13" id="KW-0472">Membrane</keyword>
<proteinExistence type="inferred from homology"/>
<gene>
    <name evidence="15" type="ORF">GGQ59_002057</name>
</gene>
<keyword evidence="6" id="KW-0997">Cell inner membrane</keyword>
<evidence type="ECO:0000256" key="12">
    <source>
        <dbReference type="SAM" id="MobiDB-lite"/>
    </source>
</evidence>
<keyword evidence="7 15" id="KW-0328">Glycosyltransferase</keyword>
<dbReference type="PANTHER" id="PTHR43867">
    <property type="entry name" value="CELLULOSE SYNTHASE CATALYTIC SUBUNIT A [UDP-FORMING]"/>
    <property type="match status" value="1"/>
</dbReference>
<evidence type="ECO:0000256" key="7">
    <source>
        <dbReference type="ARBA" id="ARBA00022676"/>
    </source>
</evidence>
<evidence type="ECO:0000259" key="14">
    <source>
        <dbReference type="Pfam" id="PF13632"/>
    </source>
</evidence>
<evidence type="ECO:0000256" key="1">
    <source>
        <dbReference type="ARBA" id="ARBA00004429"/>
    </source>
</evidence>
<dbReference type="CDD" id="cd04191">
    <property type="entry name" value="Glucan_BSP_MdoH"/>
    <property type="match status" value="1"/>
</dbReference>
<dbReference type="NCBIfam" id="NF003958">
    <property type="entry name" value="PRK05454.2-1"/>
    <property type="match status" value="1"/>
</dbReference>
<comment type="pathway">
    <text evidence="2">Glycan metabolism; osmoregulated periplasmic glucan (OPG) biosynthesis.</text>
</comment>
<sequence>MSEEADVSQPPRPPESPLAMPHQSLRAAPKTARPRATSKAWRKGFVGAVSVGVTTFAWGEMYLVLNVGGMTALEWVLLCVFCLNLAWIAFAFGSATVGFLVAAWRELRPPKRCEHELTGRTALLFPIYNEDVASVYAGIEAAAKGLRETAPNAFEAFILSDTTDPEVALIEEEAFFRLRERIGEGFCVWYRRRPINTARKSGNVEDFVTRWGGRYDHMIVYDADSHIETETLLELTRRMSASPDTGLIQTIPQLIGGKTLFARTQQFAAALYGPFLGTGVAWWAQDEGNFWGHNAIIRTRAFAEAAGLPTLPGRAPFGGTILSHDFVEAALLRRAGWRVRIASEVGGSFEECPPTIIDLTIRDRRWCQGNLQHAGVLLRAKKLTWTSRLHLMIGVMSYLASPMWLLLILVGMGLSLQGKFLAPDYFGSDRALFPDWPVIDSARALRLFFLTIAILFAPKLYGLLIGLLSKDWRRKVGPIRTVLGVLAETVISALIAPILMAAQTGSVVSILRGKDTGWSPQQRGDEGYRFGDVMRRHAGAMVLGVALMTAALLISPVFAVWLSPAGIGMVLAGPLSWWTGSLGAGQGAKRAGLMLTPTEVALPAPYTDSRAVRSAYEGLTAPSFTEALTDGAWQKRRKALPDPHWPLARGEVHSALATGAAKVLSHASETDLESFLTKAERMALLDSPTELSRARRRVRAARAERTKKPALRIVGAQG</sequence>
<dbReference type="Gene3D" id="3.90.550.10">
    <property type="entry name" value="Spore Coat Polysaccharide Biosynthesis Protein SpsA, Chain A"/>
    <property type="match status" value="1"/>
</dbReference>
<name>A0A840I680_9PROT</name>
<evidence type="ECO:0000256" key="8">
    <source>
        <dbReference type="ARBA" id="ARBA00022679"/>
    </source>
</evidence>
<organism evidence="15 16">
    <name type="scientific">Parvularcula dongshanensis</name>
    <dbReference type="NCBI Taxonomy" id="1173995"/>
    <lineage>
        <taxon>Bacteria</taxon>
        <taxon>Pseudomonadati</taxon>
        <taxon>Pseudomonadota</taxon>
        <taxon>Alphaproteobacteria</taxon>
        <taxon>Parvularculales</taxon>
        <taxon>Parvularculaceae</taxon>
        <taxon>Parvularcula</taxon>
    </lineage>
</organism>
<evidence type="ECO:0000256" key="2">
    <source>
        <dbReference type="ARBA" id="ARBA00005001"/>
    </source>
</evidence>
<accession>A0A840I680</accession>
<feature type="transmembrane region" description="Helical" evidence="13">
    <location>
        <begin position="447"/>
        <end position="469"/>
    </location>
</feature>
<evidence type="ECO:0000256" key="4">
    <source>
        <dbReference type="ARBA" id="ARBA00020585"/>
    </source>
</evidence>
<dbReference type="Pfam" id="PF13632">
    <property type="entry name" value="Glyco_trans_2_3"/>
    <property type="match status" value="1"/>
</dbReference>
<evidence type="ECO:0000256" key="9">
    <source>
        <dbReference type="ARBA" id="ARBA00022692"/>
    </source>
</evidence>
<feature type="transmembrane region" description="Helical" evidence="13">
    <location>
        <begin position="44"/>
        <end position="63"/>
    </location>
</feature>
<dbReference type="EMBL" id="JACHOB010000004">
    <property type="protein sequence ID" value="MBB4659520.1"/>
    <property type="molecule type" value="Genomic_DNA"/>
</dbReference>
<protein>
    <recommendedName>
        <fullName evidence="4">Glucans biosynthesis glucosyltransferase H</fullName>
    </recommendedName>
</protein>
<keyword evidence="5" id="KW-1003">Cell membrane</keyword>
<dbReference type="InterPro" id="IPR001173">
    <property type="entry name" value="Glyco_trans_2-like"/>
</dbReference>
<evidence type="ECO:0000256" key="10">
    <source>
        <dbReference type="ARBA" id="ARBA00022989"/>
    </source>
</evidence>
<dbReference type="InterPro" id="IPR050321">
    <property type="entry name" value="Glycosyltr_2/OpgH_subfam"/>
</dbReference>
<dbReference type="InterPro" id="IPR029044">
    <property type="entry name" value="Nucleotide-diphossugar_trans"/>
</dbReference>
<evidence type="ECO:0000256" key="5">
    <source>
        <dbReference type="ARBA" id="ARBA00022475"/>
    </source>
</evidence>
<dbReference type="SUPFAM" id="SSF53448">
    <property type="entry name" value="Nucleotide-diphospho-sugar transferases"/>
    <property type="match status" value="1"/>
</dbReference>
<evidence type="ECO:0000256" key="13">
    <source>
        <dbReference type="SAM" id="Phobius"/>
    </source>
</evidence>
<keyword evidence="9 13" id="KW-0812">Transmembrane</keyword>
<feature type="transmembrane region" description="Helical" evidence="13">
    <location>
        <begin position="389"/>
        <end position="414"/>
    </location>
</feature>
<feature type="region of interest" description="Disordered" evidence="12">
    <location>
        <begin position="1"/>
        <end position="25"/>
    </location>
</feature>
<reference evidence="15 16" key="1">
    <citation type="submission" date="2020-08" db="EMBL/GenBank/DDBJ databases">
        <title>Genomic Encyclopedia of Type Strains, Phase IV (KMG-IV): sequencing the most valuable type-strain genomes for metagenomic binning, comparative biology and taxonomic classification.</title>
        <authorList>
            <person name="Goeker M."/>
        </authorList>
    </citation>
    <scope>NUCLEOTIDE SEQUENCE [LARGE SCALE GENOMIC DNA]</scope>
    <source>
        <strain evidence="15 16">DSM 102850</strain>
    </source>
</reference>
<dbReference type="GO" id="GO:0016758">
    <property type="term" value="F:hexosyltransferase activity"/>
    <property type="evidence" value="ECO:0007669"/>
    <property type="project" value="TreeGrafter"/>
</dbReference>
<dbReference type="GO" id="GO:0005886">
    <property type="term" value="C:plasma membrane"/>
    <property type="evidence" value="ECO:0007669"/>
    <property type="project" value="UniProtKB-SubCell"/>
</dbReference>
<evidence type="ECO:0000313" key="15">
    <source>
        <dbReference type="EMBL" id="MBB4659520.1"/>
    </source>
</evidence>
<feature type="transmembrane region" description="Helical" evidence="13">
    <location>
        <begin position="538"/>
        <end position="562"/>
    </location>
</feature>
<comment type="similarity">
    <text evidence="3">Belongs to the glycosyltransferase 2 family. OpgH subfamily.</text>
</comment>
<dbReference type="PANTHER" id="PTHR43867:SF5">
    <property type="entry name" value="GLUCANS BIOSYNTHESIS GLUCOSYLTRANSFERASE H"/>
    <property type="match status" value="1"/>
</dbReference>
<feature type="domain" description="Glycosyltransferase 2-like" evidence="14">
    <location>
        <begin position="219"/>
        <end position="410"/>
    </location>
</feature>
<comment type="caution">
    <text evidence="15">The sequence shown here is derived from an EMBL/GenBank/DDBJ whole genome shotgun (WGS) entry which is preliminary data.</text>
</comment>
<dbReference type="NCBIfam" id="NF003962">
    <property type="entry name" value="PRK05454.2-5"/>
    <property type="match status" value="1"/>
</dbReference>
<evidence type="ECO:0000256" key="11">
    <source>
        <dbReference type="ARBA" id="ARBA00023136"/>
    </source>
</evidence>
<evidence type="ECO:0000256" key="3">
    <source>
        <dbReference type="ARBA" id="ARBA00009337"/>
    </source>
</evidence>
<feature type="transmembrane region" description="Helical" evidence="13">
    <location>
        <begin position="75"/>
        <end position="102"/>
    </location>
</feature>
<dbReference type="AlphaFoldDB" id="A0A840I680"/>
<keyword evidence="8 15" id="KW-0808">Transferase</keyword>
<evidence type="ECO:0000256" key="6">
    <source>
        <dbReference type="ARBA" id="ARBA00022519"/>
    </source>
</evidence>
<keyword evidence="16" id="KW-1185">Reference proteome</keyword>
<feature type="transmembrane region" description="Helical" evidence="13">
    <location>
        <begin position="481"/>
        <end position="502"/>
    </location>
</feature>
<comment type="subcellular location">
    <subcellularLocation>
        <location evidence="1">Cell inner membrane</location>
        <topology evidence="1">Multi-pass membrane protein</topology>
    </subcellularLocation>
</comment>